<evidence type="ECO:0000313" key="3">
    <source>
        <dbReference type="EMBL" id="NQV64007.1"/>
    </source>
</evidence>
<evidence type="ECO:0000256" key="1">
    <source>
        <dbReference type="SAM" id="SignalP"/>
    </source>
</evidence>
<feature type="signal peptide" evidence="1">
    <location>
        <begin position="1"/>
        <end position="28"/>
    </location>
</feature>
<gene>
    <name evidence="3" type="ORF">HQ497_01460</name>
</gene>
<comment type="caution">
    <text evidence="3">The sequence shown here is derived from an EMBL/GenBank/DDBJ whole genome shotgun (WGS) entry which is preliminary data.</text>
</comment>
<dbReference type="InterPro" id="IPR008964">
    <property type="entry name" value="Invasin/intimin_cell_adhesion"/>
</dbReference>
<dbReference type="Proteomes" id="UP000754644">
    <property type="component" value="Unassembled WGS sequence"/>
</dbReference>
<keyword evidence="1" id="KW-0732">Signal</keyword>
<dbReference type="Pfam" id="PF02368">
    <property type="entry name" value="Big_2"/>
    <property type="match status" value="1"/>
</dbReference>
<dbReference type="Gene3D" id="2.60.40.2340">
    <property type="match status" value="2"/>
</dbReference>
<dbReference type="SUPFAM" id="SSF49373">
    <property type="entry name" value="Invasin/intimin cell-adhesion fragments"/>
    <property type="match status" value="2"/>
</dbReference>
<dbReference type="InterPro" id="IPR003343">
    <property type="entry name" value="Big_2"/>
</dbReference>
<sequence length="673" mass="67868">MIKVILPRGLSRRARALLAAVAVLSVYACDSSDTQPLVTQPTPTTVTIGGGAVKGPVAGATVNIFAVATDGLKTGEPIATAITDSSGNYTATVSDFIGVYLVEISGGAYIDEATGTTQTIPEDAPLRAASAIEASGPTTITTVVTPLTEIATQVAQQKTGGLTSSNVSAGNTEVGTLFFGDNADAAQRLLTTTPADLTQESAATASEDARLMGMLVSAISQINADTGSLKNVIASLASDIVVDGNLGDSAAELIAATNKVVASPTNNSGDTSTSRVQNILTAATTGVETPVALSSDSIIHRFTFADTLVATIDRETMAISVLQPTGTSAAALISPTISISLGATVAADSGEDFTSPVNYIVTAEDGTTTTWTVTVTIAATATSSLANISAATNSLITSAIINRTTSIIVGSVASLADLTTLDEITDPLQIFSISDDATITRSSTGSFTAGEARFTVTAADGTTSKEWAVKLRVNDPQPQPAFSISNGDLNVAANATPLQLTLTGGFLAAPTTFSSSNSDVATVNATGLVTITGVGTTTLMASKARHLSPVVEYLPISAEITLTAAKANQSALTFAQANVSSLLSAGTLINSLTGGSGTGIVNYSSSNTDVATVAANGVVTLLAAGTTTITATKAADSLYLASPPATYVITVTVPEPTPESCVLDTAKWDECVL</sequence>
<dbReference type="Gene3D" id="2.60.40.1080">
    <property type="match status" value="2"/>
</dbReference>
<proteinExistence type="predicted"/>
<feature type="chain" id="PRO_5037352347" evidence="1">
    <location>
        <begin position="29"/>
        <end position="673"/>
    </location>
</feature>
<evidence type="ECO:0000313" key="4">
    <source>
        <dbReference type="Proteomes" id="UP000754644"/>
    </source>
</evidence>
<dbReference type="EMBL" id="JABMOJ010000055">
    <property type="protein sequence ID" value="NQV64007.1"/>
    <property type="molecule type" value="Genomic_DNA"/>
</dbReference>
<dbReference type="PROSITE" id="PS51257">
    <property type="entry name" value="PROKAR_LIPOPROTEIN"/>
    <property type="match status" value="1"/>
</dbReference>
<evidence type="ECO:0000259" key="2">
    <source>
        <dbReference type="Pfam" id="PF02368"/>
    </source>
</evidence>
<dbReference type="AlphaFoldDB" id="A0A973A841"/>
<reference evidence="3" key="1">
    <citation type="submission" date="2020-05" db="EMBL/GenBank/DDBJ databases">
        <title>Sulfur intermediates as new biogeochemical hubs in an aquatic model microbial ecosystem.</title>
        <authorList>
            <person name="Vigneron A."/>
        </authorList>
    </citation>
    <scope>NUCLEOTIDE SEQUENCE</scope>
    <source>
        <strain evidence="3">Bin.250</strain>
    </source>
</reference>
<feature type="domain" description="BIG2" evidence="2">
    <location>
        <begin position="599"/>
        <end position="634"/>
    </location>
</feature>
<accession>A0A973A841</accession>
<protein>
    <submittedName>
        <fullName evidence="3">Ig-like domain-containing protein</fullName>
    </submittedName>
</protein>
<organism evidence="3 4">
    <name type="scientific">SAR86 cluster bacterium</name>
    <dbReference type="NCBI Taxonomy" id="2030880"/>
    <lineage>
        <taxon>Bacteria</taxon>
        <taxon>Pseudomonadati</taxon>
        <taxon>Pseudomonadota</taxon>
        <taxon>Gammaproteobacteria</taxon>
        <taxon>SAR86 cluster</taxon>
    </lineage>
</organism>
<name>A0A973A841_9GAMM</name>